<dbReference type="Proteomes" id="UP000016160">
    <property type="component" value="Chromosome"/>
</dbReference>
<dbReference type="STRING" id="1347342.BN863_4590"/>
<name>T2KIC0_FORAG</name>
<keyword evidence="2" id="KW-1185">Reference proteome</keyword>
<dbReference type="eggNOG" id="ENOG5032R2M">
    <property type="taxonomic scope" value="Bacteria"/>
</dbReference>
<dbReference type="AlphaFoldDB" id="T2KIC0"/>
<dbReference type="PATRIC" id="fig|1347342.6.peg.463"/>
<reference evidence="1 2" key="1">
    <citation type="journal article" date="2013" name="Appl. Environ. Microbiol.">
        <title>The genome of the alga-associated marine flavobacterium Formosa agariphila KMM 3901T reveals a broad potential for degradation of algal polysaccharides.</title>
        <authorList>
            <person name="Mann A.J."/>
            <person name="Hahnke R.L."/>
            <person name="Huang S."/>
            <person name="Werner J."/>
            <person name="Xing P."/>
            <person name="Barbeyron T."/>
            <person name="Huettel B."/>
            <person name="Stueber K."/>
            <person name="Reinhardt R."/>
            <person name="Harder J."/>
            <person name="Gloeckner F.O."/>
            <person name="Amann R.I."/>
            <person name="Teeling H."/>
        </authorList>
    </citation>
    <scope>NUCLEOTIDE SEQUENCE [LARGE SCALE GENOMIC DNA]</scope>
    <source>
        <strain evidence="2">DSM 15362 / KCTC 12365 / LMG 23005 / KMM 3901</strain>
    </source>
</reference>
<dbReference type="HOGENOM" id="CLU_132493_1_0_10"/>
<proteinExistence type="predicted"/>
<evidence type="ECO:0000313" key="1">
    <source>
        <dbReference type="EMBL" id="CDF78171.1"/>
    </source>
</evidence>
<evidence type="ECO:0000313" key="2">
    <source>
        <dbReference type="Proteomes" id="UP000016160"/>
    </source>
</evidence>
<organism evidence="1 2">
    <name type="scientific">Formosa agariphila (strain DSM 15362 / KCTC 12365 / LMG 23005 / KMM 3901 / M-2Alg 35-1)</name>
    <dbReference type="NCBI Taxonomy" id="1347342"/>
    <lineage>
        <taxon>Bacteria</taxon>
        <taxon>Pseudomonadati</taxon>
        <taxon>Bacteroidota</taxon>
        <taxon>Flavobacteriia</taxon>
        <taxon>Flavobacteriales</taxon>
        <taxon>Flavobacteriaceae</taxon>
        <taxon>Formosa</taxon>
    </lineage>
</organism>
<accession>T2KIC0</accession>
<protein>
    <submittedName>
        <fullName evidence="1">Uncharacterized protein</fullName>
    </submittedName>
</protein>
<dbReference type="EMBL" id="HG315671">
    <property type="protein sequence ID" value="CDF78171.1"/>
    <property type="molecule type" value="Genomic_DNA"/>
</dbReference>
<dbReference type="OrthoDB" id="1122364at2"/>
<dbReference type="RefSeq" id="WP_038527011.1">
    <property type="nucleotide sequence ID" value="NZ_HG315671.1"/>
</dbReference>
<gene>
    <name evidence="1" type="ORF">BN863_4590</name>
</gene>
<sequence>MKINNNLGIWMNHSVVNLIDLNLKSKYRSILSQFNTGAMEETLNKLGSFMHIKRQQMQEKIYDKILKYKNVVLFNPTNANAELYNFMNKDLHFKSVKIDMVSSDNIPANKQVAFVKKHFENK</sequence>